<evidence type="ECO:0000256" key="13">
    <source>
        <dbReference type="ARBA" id="ARBA00023136"/>
    </source>
</evidence>
<dbReference type="CDD" id="cd00130">
    <property type="entry name" value="PAS"/>
    <property type="match status" value="2"/>
</dbReference>
<dbReference type="Proteomes" id="UP001500185">
    <property type="component" value="Unassembled WGS sequence"/>
</dbReference>
<feature type="domain" description="PAC" evidence="18">
    <location>
        <begin position="220"/>
        <end position="273"/>
    </location>
</feature>
<sequence length="1230" mass="141173">MKDNNYLKKELYELIKTDESIFDFIQEAQLDGIWYWDLDNPDEEWMSPKFWEILGYSPDEMPHKQSAWQNIINLDDLKIAMERVRQHCENPLIPYEQTIRYTHKNGSTVWIYARGKAIRDKNGKAVRVLGAHIDITEFKKNEQELIKFNTILKESEELTETGSFEFLIPENKFTTSDGWQKITGGNETMSKDEMMFISHPDDREKIENAFDNALKNIAPYNIKHRLIRPTDNEVRIVKARGKVTFNENGKPYKMHGSVMDITDREKTKDNLLRTNTILEEAEKINKTGSWELDIETGQTIWSNEVYSIYEVEKIFDHNKEKDINFYHPDYRKVITDAISKSISEGISYDVKCKFISAKGNEKWVRSIGHPNFQNGKMTKLFGVITDVTDQELASDKLKKLNEMQSLLMKSASNYINVPLNLVDATINRSLKELGEFVSADRAYVFNFDWEKNLRSNTYEWCNKNIDPQIENLQDIPNESKSGMIQAHKNGIQVYIEDVMQLPANDNIKKVLEPQGIKSIITVPMMIERQCTGYVGFDYVRSKHSFSEQDKKLLNVFAGMIANLNSRKVLEKHLIEIKEDAQRANKAKSEFLANMSHEIRTPMNCVIGFSELLKSTKLNKIQKQYVDTIHDSGLGLLSIINDILDFSKIEAGKLDIEVIETDIIDLVEQTAGLVKPLARNKDIKLKISIDPKIPKFALLDPIRIRQILTNLLSNALKFTEKGVVELKLSLLEREGDFGQIQFSVFDTGIGISDAQKEKLFKAFSQADSSTTRKYGGTGLGLVISDQLVQKMGGKLEVKSIEDEGSEFYFTLETELRDNETIKAIDISNIKRCLIIGDNQNSKTIIEDILKAWNIKSITCDNGFESLKVIENNEAFDVIFCEYQMSYLNGLETVKMIREKLKLPPQKSPIILLHSLTDDSEIEKKSKELGIFFKLIKPLKQDELLNCLSSIHQGNFQENVDNKIKKVIKKEKSNVVNYSSFRVLIVEDNLNNMLLASSLIKRVIPNVELIKAENGKVALDKIISLKPDLVFMDVQMPEMDGNEATSKLREYESKKNIKRTIVVGLTAGASIDKKDKALNSGMDDFLTKPIETSKLESILNKYLINGNRQIKTQNENEFSAKDLKHFDRKELLYQLGDDLETLEFLIPNAIEDVEKKLSDLEIELSKPDFKKAETIAHSLKGTSLNLRWGIFSELLINIEKEIISKNKEAYFKLFQELKEEWNVLTDILKKKL</sequence>
<feature type="domain" description="HPt" evidence="19">
    <location>
        <begin position="1136"/>
        <end position="1229"/>
    </location>
</feature>
<protein>
    <recommendedName>
        <fullName evidence="3">histidine kinase</fullName>
        <ecNumber evidence="3">2.7.13.3</ecNumber>
    </recommendedName>
</protein>
<dbReference type="InterPro" id="IPR011006">
    <property type="entry name" value="CheY-like_superfamily"/>
</dbReference>
<dbReference type="InterPro" id="IPR000014">
    <property type="entry name" value="PAS"/>
</dbReference>
<dbReference type="InterPro" id="IPR003594">
    <property type="entry name" value="HATPase_dom"/>
</dbReference>
<dbReference type="SUPFAM" id="SSF47226">
    <property type="entry name" value="Histidine-containing phosphotransfer domain, HPT domain"/>
    <property type="match status" value="1"/>
</dbReference>
<evidence type="ECO:0000256" key="4">
    <source>
        <dbReference type="ARBA" id="ARBA00022475"/>
    </source>
</evidence>
<accession>A0ABN1KD77</accession>
<dbReference type="InterPro" id="IPR003661">
    <property type="entry name" value="HisK_dim/P_dom"/>
</dbReference>
<feature type="domain" description="Histidine kinase" evidence="16">
    <location>
        <begin position="593"/>
        <end position="814"/>
    </location>
</feature>
<keyword evidence="10" id="KW-0067">ATP-binding</keyword>
<feature type="domain" description="Response regulatory" evidence="17">
    <location>
        <begin position="980"/>
        <end position="1101"/>
    </location>
</feature>
<reference evidence="20 21" key="1">
    <citation type="journal article" date="2019" name="Int. J. Syst. Evol. Microbiol.">
        <title>The Global Catalogue of Microorganisms (GCM) 10K type strain sequencing project: providing services to taxonomists for standard genome sequencing and annotation.</title>
        <authorList>
            <consortium name="The Broad Institute Genomics Platform"/>
            <consortium name="The Broad Institute Genome Sequencing Center for Infectious Disease"/>
            <person name="Wu L."/>
            <person name="Ma J."/>
        </authorList>
    </citation>
    <scope>NUCLEOTIDE SEQUENCE [LARGE SCALE GENOMIC DNA]</scope>
    <source>
        <strain evidence="20 21">JCM 16231</strain>
    </source>
</reference>
<dbReference type="PANTHER" id="PTHR45339:SF1">
    <property type="entry name" value="HYBRID SIGNAL TRANSDUCTION HISTIDINE KINASE J"/>
    <property type="match status" value="1"/>
</dbReference>
<dbReference type="Gene3D" id="3.30.450.20">
    <property type="entry name" value="PAS domain"/>
    <property type="match status" value="3"/>
</dbReference>
<dbReference type="Pfam" id="PF01590">
    <property type="entry name" value="GAF"/>
    <property type="match status" value="1"/>
</dbReference>
<dbReference type="InterPro" id="IPR001610">
    <property type="entry name" value="PAC"/>
</dbReference>
<keyword evidence="11" id="KW-1133">Transmembrane helix</keyword>
<dbReference type="PROSITE" id="PS50109">
    <property type="entry name" value="HIS_KIN"/>
    <property type="match status" value="1"/>
</dbReference>
<feature type="domain" description="PAC" evidence="18">
    <location>
        <begin position="95"/>
        <end position="147"/>
    </location>
</feature>
<dbReference type="InterPro" id="IPR036641">
    <property type="entry name" value="HPT_dom_sf"/>
</dbReference>
<dbReference type="InterPro" id="IPR013655">
    <property type="entry name" value="PAS_fold_3"/>
</dbReference>
<gene>
    <name evidence="20" type="ORF">GCM10009433_23760</name>
</gene>
<proteinExistence type="predicted"/>
<name>A0ABN1KD77_9FLAO</name>
<evidence type="ECO:0000256" key="14">
    <source>
        <dbReference type="PROSITE-ProRule" id="PRU00110"/>
    </source>
</evidence>
<keyword evidence="6" id="KW-0808">Transferase</keyword>
<dbReference type="Gene3D" id="1.20.120.160">
    <property type="entry name" value="HPT domain"/>
    <property type="match status" value="1"/>
</dbReference>
<comment type="caution">
    <text evidence="15">Lacks conserved residue(s) required for the propagation of feature annotation.</text>
</comment>
<keyword evidence="4" id="KW-1003">Cell membrane</keyword>
<dbReference type="RefSeq" id="WP_224454562.1">
    <property type="nucleotide sequence ID" value="NZ_BAAAGG010000022.1"/>
</dbReference>
<dbReference type="SMART" id="SM00448">
    <property type="entry name" value="REC"/>
    <property type="match status" value="2"/>
</dbReference>
<evidence type="ECO:0000259" key="16">
    <source>
        <dbReference type="PROSITE" id="PS50109"/>
    </source>
</evidence>
<dbReference type="InterPro" id="IPR035965">
    <property type="entry name" value="PAS-like_dom_sf"/>
</dbReference>
<evidence type="ECO:0000259" key="17">
    <source>
        <dbReference type="PROSITE" id="PS50110"/>
    </source>
</evidence>
<dbReference type="PROSITE" id="PS50110">
    <property type="entry name" value="RESPONSE_REGULATORY"/>
    <property type="match status" value="2"/>
</dbReference>
<evidence type="ECO:0000256" key="2">
    <source>
        <dbReference type="ARBA" id="ARBA00004651"/>
    </source>
</evidence>
<evidence type="ECO:0000256" key="10">
    <source>
        <dbReference type="ARBA" id="ARBA00022840"/>
    </source>
</evidence>
<dbReference type="InterPro" id="IPR005467">
    <property type="entry name" value="His_kinase_dom"/>
</dbReference>
<evidence type="ECO:0000256" key="12">
    <source>
        <dbReference type="ARBA" id="ARBA00023012"/>
    </source>
</evidence>
<dbReference type="CDD" id="cd17546">
    <property type="entry name" value="REC_hyHK_CKI1_RcsC-like"/>
    <property type="match status" value="1"/>
</dbReference>
<keyword evidence="13" id="KW-0472">Membrane</keyword>
<keyword evidence="21" id="KW-1185">Reference proteome</keyword>
<feature type="modified residue" description="Phosphohistidine" evidence="14">
    <location>
        <position position="1175"/>
    </location>
</feature>
<feature type="modified residue" description="4-aspartylphosphate" evidence="15">
    <location>
        <position position="1031"/>
    </location>
</feature>
<dbReference type="CDD" id="cd00156">
    <property type="entry name" value="REC"/>
    <property type="match status" value="1"/>
</dbReference>
<dbReference type="SUPFAM" id="SSF55874">
    <property type="entry name" value="ATPase domain of HSP90 chaperone/DNA topoisomerase II/histidine kinase"/>
    <property type="match status" value="1"/>
</dbReference>
<evidence type="ECO:0000256" key="1">
    <source>
        <dbReference type="ARBA" id="ARBA00000085"/>
    </source>
</evidence>
<comment type="catalytic activity">
    <reaction evidence="1">
        <text>ATP + protein L-histidine = ADP + protein N-phospho-L-histidine.</text>
        <dbReference type="EC" id="2.7.13.3"/>
    </reaction>
</comment>
<feature type="domain" description="PAC" evidence="18">
    <location>
        <begin position="348"/>
        <end position="399"/>
    </location>
</feature>
<dbReference type="Gene3D" id="3.30.565.10">
    <property type="entry name" value="Histidine kinase-like ATPase, C-terminal domain"/>
    <property type="match status" value="1"/>
</dbReference>
<keyword evidence="12" id="KW-0902">Two-component regulatory system</keyword>
<dbReference type="InterPro" id="IPR004358">
    <property type="entry name" value="Sig_transdc_His_kin-like_C"/>
</dbReference>
<dbReference type="InterPro" id="IPR036890">
    <property type="entry name" value="HATPase_C_sf"/>
</dbReference>
<evidence type="ECO:0000256" key="8">
    <source>
        <dbReference type="ARBA" id="ARBA00022741"/>
    </source>
</evidence>
<dbReference type="SMART" id="SM00388">
    <property type="entry name" value="HisKA"/>
    <property type="match status" value="1"/>
</dbReference>
<dbReference type="Gene3D" id="3.30.450.40">
    <property type="match status" value="1"/>
</dbReference>
<dbReference type="SMART" id="SM00086">
    <property type="entry name" value="PAC"/>
    <property type="match status" value="3"/>
</dbReference>
<dbReference type="SUPFAM" id="SSF47384">
    <property type="entry name" value="Homodimeric domain of signal transducing histidine kinase"/>
    <property type="match status" value="1"/>
</dbReference>
<evidence type="ECO:0000256" key="11">
    <source>
        <dbReference type="ARBA" id="ARBA00022989"/>
    </source>
</evidence>
<dbReference type="SMART" id="SM00387">
    <property type="entry name" value="HATPase_c"/>
    <property type="match status" value="1"/>
</dbReference>
<dbReference type="PROSITE" id="PS50113">
    <property type="entry name" value="PAC"/>
    <property type="match status" value="3"/>
</dbReference>
<evidence type="ECO:0000256" key="9">
    <source>
        <dbReference type="ARBA" id="ARBA00022777"/>
    </source>
</evidence>
<comment type="subcellular location">
    <subcellularLocation>
        <location evidence="2">Cell membrane</location>
        <topology evidence="2">Multi-pass membrane protein</topology>
    </subcellularLocation>
</comment>
<dbReference type="Pfam" id="PF00512">
    <property type="entry name" value="HisKA"/>
    <property type="match status" value="1"/>
</dbReference>
<dbReference type="InterPro" id="IPR029016">
    <property type="entry name" value="GAF-like_dom_sf"/>
</dbReference>
<dbReference type="Pfam" id="PF08447">
    <property type="entry name" value="PAS_3"/>
    <property type="match status" value="3"/>
</dbReference>
<comment type="caution">
    <text evidence="20">The sequence shown here is derived from an EMBL/GenBank/DDBJ whole genome shotgun (WGS) entry which is preliminary data.</text>
</comment>
<dbReference type="NCBIfam" id="TIGR00229">
    <property type="entry name" value="sensory_box"/>
    <property type="match status" value="1"/>
</dbReference>
<evidence type="ECO:0000313" key="21">
    <source>
        <dbReference type="Proteomes" id="UP001500185"/>
    </source>
</evidence>
<dbReference type="Gene3D" id="2.10.70.100">
    <property type="match status" value="1"/>
</dbReference>
<evidence type="ECO:0000259" key="19">
    <source>
        <dbReference type="PROSITE" id="PS50894"/>
    </source>
</evidence>
<evidence type="ECO:0000259" key="18">
    <source>
        <dbReference type="PROSITE" id="PS50113"/>
    </source>
</evidence>
<dbReference type="Gene3D" id="3.40.50.2300">
    <property type="match status" value="2"/>
</dbReference>
<dbReference type="InterPro" id="IPR001789">
    <property type="entry name" value="Sig_transdc_resp-reg_receiver"/>
</dbReference>
<evidence type="ECO:0000256" key="15">
    <source>
        <dbReference type="PROSITE-ProRule" id="PRU00169"/>
    </source>
</evidence>
<dbReference type="CDD" id="cd00082">
    <property type="entry name" value="HisKA"/>
    <property type="match status" value="1"/>
</dbReference>
<evidence type="ECO:0000313" key="20">
    <source>
        <dbReference type="EMBL" id="GAA0762919.1"/>
    </source>
</evidence>
<dbReference type="EMBL" id="BAAAGG010000022">
    <property type="protein sequence ID" value="GAA0762919.1"/>
    <property type="molecule type" value="Genomic_DNA"/>
</dbReference>
<organism evidence="20 21">
    <name type="scientific">Psychroflexus lacisalsi</name>
    <dbReference type="NCBI Taxonomy" id="503928"/>
    <lineage>
        <taxon>Bacteria</taxon>
        <taxon>Pseudomonadati</taxon>
        <taxon>Bacteroidota</taxon>
        <taxon>Flavobacteriia</taxon>
        <taxon>Flavobacteriales</taxon>
        <taxon>Flavobacteriaceae</taxon>
        <taxon>Psychroflexus</taxon>
    </lineage>
</organism>
<dbReference type="SUPFAM" id="SSF55785">
    <property type="entry name" value="PYP-like sensor domain (PAS domain)"/>
    <property type="match status" value="3"/>
</dbReference>
<keyword evidence="8" id="KW-0547">Nucleotide-binding</keyword>
<keyword evidence="5 15" id="KW-0597">Phosphoprotein</keyword>
<dbReference type="PRINTS" id="PR00344">
    <property type="entry name" value="BCTRLSENSOR"/>
</dbReference>
<dbReference type="InterPro" id="IPR008207">
    <property type="entry name" value="Sig_transdc_His_kin_Hpt_dom"/>
</dbReference>
<evidence type="ECO:0000256" key="5">
    <source>
        <dbReference type="ARBA" id="ARBA00022553"/>
    </source>
</evidence>
<dbReference type="SUPFAM" id="SSF55781">
    <property type="entry name" value="GAF domain-like"/>
    <property type="match status" value="1"/>
</dbReference>
<keyword evidence="9" id="KW-0418">Kinase</keyword>
<dbReference type="CDD" id="cd16922">
    <property type="entry name" value="HATPase_EvgS-ArcB-TorS-like"/>
    <property type="match status" value="1"/>
</dbReference>
<dbReference type="InterPro" id="IPR036097">
    <property type="entry name" value="HisK_dim/P_sf"/>
</dbReference>
<dbReference type="InterPro" id="IPR000700">
    <property type="entry name" value="PAS-assoc_C"/>
</dbReference>
<dbReference type="InterPro" id="IPR003018">
    <property type="entry name" value="GAF"/>
</dbReference>
<dbReference type="SUPFAM" id="SSF52172">
    <property type="entry name" value="CheY-like"/>
    <property type="match status" value="2"/>
</dbReference>
<evidence type="ECO:0000256" key="7">
    <source>
        <dbReference type="ARBA" id="ARBA00022692"/>
    </source>
</evidence>
<dbReference type="Pfam" id="PF02518">
    <property type="entry name" value="HATPase_c"/>
    <property type="match status" value="1"/>
</dbReference>
<dbReference type="PANTHER" id="PTHR45339">
    <property type="entry name" value="HYBRID SIGNAL TRANSDUCTION HISTIDINE KINASE J"/>
    <property type="match status" value="1"/>
</dbReference>
<dbReference type="PROSITE" id="PS50894">
    <property type="entry name" value="HPT"/>
    <property type="match status" value="1"/>
</dbReference>
<dbReference type="Pfam" id="PF00072">
    <property type="entry name" value="Response_reg"/>
    <property type="match status" value="2"/>
</dbReference>
<dbReference type="Gene3D" id="1.10.287.130">
    <property type="match status" value="1"/>
</dbReference>
<keyword evidence="7" id="KW-0812">Transmembrane</keyword>
<feature type="domain" description="Response regulatory" evidence="17">
    <location>
        <begin position="830"/>
        <end position="950"/>
    </location>
</feature>
<dbReference type="SMART" id="SM00065">
    <property type="entry name" value="GAF"/>
    <property type="match status" value="1"/>
</dbReference>
<dbReference type="EC" id="2.7.13.3" evidence="3"/>
<evidence type="ECO:0000256" key="3">
    <source>
        <dbReference type="ARBA" id="ARBA00012438"/>
    </source>
</evidence>
<evidence type="ECO:0000256" key="6">
    <source>
        <dbReference type="ARBA" id="ARBA00022679"/>
    </source>
</evidence>